<dbReference type="PANTHER" id="PTHR22911:SF6">
    <property type="entry name" value="SOLUTE CARRIER FAMILY 35 MEMBER G1"/>
    <property type="match status" value="1"/>
</dbReference>
<evidence type="ECO:0000256" key="4">
    <source>
        <dbReference type="ARBA" id="ARBA00022989"/>
    </source>
</evidence>
<dbReference type="Proteomes" id="UP000193900">
    <property type="component" value="Unassembled WGS sequence"/>
</dbReference>
<dbReference type="GO" id="GO:0016020">
    <property type="term" value="C:membrane"/>
    <property type="evidence" value="ECO:0007669"/>
    <property type="project" value="UniProtKB-SubCell"/>
</dbReference>
<dbReference type="Pfam" id="PF00892">
    <property type="entry name" value="EamA"/>
    <property type="match status" value="2"/>
</dbReference>
<feature type="transmembrane region" description="Helical" evidence="6">
    <location>
        <begin position="16"/>
        <end position="37"/>
    </location>
</feature>
<keyword evidence="3 6" id="KW-0812">Transmembrane</keyword>
<feature type="transmembrane region" description="Helical" evidence="6">
    <location>
        <begin position="132"/>
        <end position="150"/>
    </location>
</feature>
<comment type="subcellular location">
    <subcellularLocation>
        <location evidence="1">Membrane</location>
        <topology evidence="1">Multi-pass membrane protein</topology>
    </subcellularLocation>
</comment>
<evidence type="ECO:0000256" key="2">
    <source>
        <dbReference type="ARBA" id="ARBA00009853"/>
    </source>
</evidence>
<protein>
    <submittedName>
        <fullName evidence="8">Riboflavin transporter</fullName>
    </submittedName>
</protein>
<accession>A0A1Y5RB73</accession>
<organism evidence="8 9">
    <name type="scientific">Roseisalinus antarcticus</name>
    <dbReference type="NCBI Taxonomy" id="254357"/>
    <lineage>
        <taxon>Bacteria</taxon>
        <taxon>Pseudomonadati</taxon>
        <taxon>Pseudomonadota</taxon>
        <taxon>Alphaproteobacteria</taxon>
        <taxon>Rhodobacterales</taxon>
        <taxon>Roseobacteraceae</taxon>
        <taxon>Roseisalinus</taxon>
    </lineage>
</organism>
<evidence type="ECO:0000313" key="9">
    <source>
        <dbReference type="Proteomes" id="UP000193900"/>
    </source>
</evidence>
<dbReference type="SUPFAM" id="SSF103481">
    <property type="entry name" value="Multidrug resistance efflux transporter EmrE"/>
    <property type="match status" value="2"/>
</dbReference>
<evidence type="ECO:0000256" key="5">
    <source>
        <dbReference type="ARBA" id="ARBA00023136"/>
    </source>
</evidence>
<reference evidence="8 9" key="1">
    <citation type="submission" date="2017-03" db="EMBL/GenBank/DDBJ databases">
        <authorList>
            <person name="Afonso C.L."/>
            <person name="Miller P.J."/>
            <person name="Scott M.A."/>
            <person name="Spackman E."/>
            <person name="Goraichik I."/>
            <person name="Dimitrov K.M."/>
            <person name="Suarez D.L."/>
            <person name="Swayne D.E."/>
        </authorList>
    </citation>
    <scope>NUCLEOTIDE SEQUENCE [LARGE SCALE GENOMIC DNA]</scope>
    <source>
        <strain evidence="8 9">CECT 7023</strain>
    </source>
</reference>
<dbReference type="InterPro" id="IPR000620">
    <property type="entry name" value="EamA_dom"/>
</dbReference>
<feature type="transmembrane region" description="Helical" evidence="6">
    <location>
        <begin position="219"/>
        <end position="238"/>
    </location>
</feature>
<evidence type="ECO:0000256" key="1">
    <source>
        <dbReference type="ARBA" id="ARBA00004141"/>
    </source>
</evidence>
<feature type="domain" description="EamA" evidence="7">
    <location>
        <begin position="16"/>
        <end position="147"/>
    </location>
</feature>
<keyword evidence="9" id="KW-1185">Reference proteome</keyword>
<dbReference type="AlphaFoldDB" id="A0A1Y5RB73"/>
<proteinExistence type="inferred from homology"/>
<sequence length="302" mass="32013">MTQIPASVPTPVTLRASLWMLGAVVSFTSMAVAARAVSLSLDTFEIMTYRSLTGVVIVLVVGRMTNSLGQISAQQFRLHGLRNLAHFIGQNLWFFAITMIPLAQLFALEFTTPIWALLFAPLILSEKITRRALIVAAIGFAGILIVARPSPDGLNAGILAAAACAVGFGLTAVLTRRLTRTDTILSILFWLTVMQAVFGLVCGLADGEMALPTATTAPFLVVIGCAGLLAHFCLTTALSLAPAGVVMPIDFLRLPLIAIIGMLFYGEGFDIYVLLGGGVIFAANYANILSGNRSRAESVAKL</sequence>
<dbReference type="PANTHER" id="PTHR22911">
    <property type="entry name" value="ACYL-MALONYL CONDENSING ENZYME-RELATED"/>
    <property type="match status" value="1"/>
</dbReference>
<dbReference type="OrthoDB" id="9810329at2"/>
<evidence type="ECO:0000256" key="3">
    <source>
        <dbReference type="ARBA" id="ARBA00022692"/>
    </source>
</evidence>
<dbReference type="EMBL" id="FWFZ01000001">
    <property type="protein sequence ID" value="SLN13242.1"/>
    <property type="molecule type" value="Genomic_DNA"/>
</dbReference>
<comment type="similarity">
    <text evidence="2">Belongs to the drug/metabolite transporter (DMT) superfamily. 10 TMS drug/metabolite exporter (DME) (TC 2.A.7.3) family.</text>
</comment>
<evidence type="ECO:0000313" key="8">
    <source>
        <dbReference type="EMBL" id="SLN13242.1"/>
    </source>
</evidence>
<feature type="transmembrane region" description="Helical" evidence="6">
    <location>
        <begin position="156"/>
        <end position="175"/>
    </location>
</feature>
<dbReference type="InterPro" id="IPR037185">
    <property type="entry name" value="EmrE-like"/>
</dbReference>
<feature type="transmembrane region" description="Helical" evidence="6">
    <location>
        <begin position="245"/>
        <end position="265"/>
    </location>
</feature>
<feature type="transmembrane region" description="Helical" evidence="6">
    <location>
        <begin position="187"/>
        <end position="207"/>
    </location>
</feature>
<evidence type="ECO:0000256" key="6">
    <source>
        <dbReference type="SAM" id="Phobius"/>
    </source>
</evidence>
<name>A0A1Y5RB73_9RHOB</name>
<feature type="transmembrane region" description="Helical" evidence="6">
    <location>
        <begin position="92"/>
        <end position="120"/>
    </location>
</feature>
<gene>
    <name evidence="8" type="primary">ribN_1</name>
    <name evidence="8" type="ORF">ROA7023_00042</name>
</gene>
<dbReference type="RefSeq" id="WP_085876988.1">
    <property type="nucleotide sequence ID" value="NZ_FWFZ01000001.1"/>
</dbReference>
<feature type="transmembrane region" description="Helical" evidence="6">
    <location>
        <begin position="49"/>
        <end position="72"/>
    </location>
</feature>
<evidence type="ECO:0000259" key="7">
    <source>
        <dbReference type="Pfam" id="PF00892"/>
    </source>
</evidence>
<keyword evidence="5 6" id="KW-0472">Membrane</keyword>
<feature type="domain" description="EamA" evidence="7">
    <location>
        <begin position="156"/>
        <end position="283"/>
    </location>
</feature>
<keyword evidence="4 6" id="KW-1133">Transmembrane helix</keyword>